<dbReference type="PANTHER" id="PTHR30250">
    <property type="entry name" value="PST FAMILY PREDICTED COLANIC ACID TRANSPORTER"/>
    <property type="match status" value="1"/>
</dbReference>
<evidence type="ECO:0000313" key="7">
    <source>
        <dbReference type="EMBL" id="PRP65772.1"/>
    </source>
</evidence>
<dbReference type="GO" id="GO:0005886">
    <property type="term" value="C:plasma membrane"/>
    <property type="evidence" value="ECO:0007669"/>
    <property type="project" value="UniProtKB-SubCell"/>
</dbReference>
<dbReference type="InterPro" id="IPR050833">
    <property type="entry name" value="Poly_Biosynth_Transport"/>
</dbReference>
<dbReference type="CDD" id="cd13125">
    <property type="entry name" value="MATE_like_10"/>
    <property type="match status" value="1"/>
</dbReference>
<dbReference type="GO" id="GO:0009246">
    <property type="term" value="P:enterobacterial common antigen biosynthetic process"/>
    <property type="evidence" value="ECO:0007669"/>
    <property type="project" value="InterPro"/>
</dbReference>
<dbReference type="RefSeq" id="WP_105981643.1">
    <property type="nucleotide sequence ID" value="NZ_MQUC01000003.1"/>
</dbReference>
<feature type="transmembrane region" description="Helical" evidence="6">
    <location>
        <begin position="188"/>
        <end position="208"/>
    </location>
</feature>
<feature type="transmembrane region" description="Helical" evidence="6">
    <location>
        <begin position="276"/>
        <end position="294"/>
    </location>
</feature>
<comment type="caution">
    <text evidence="7">The sequence shown here is derived from an EMBL/GenBank/DDBJ whole genome shotgun (WGS) entry which is preliminary data.</text>
</comment>
<evidence type="ECO:0000256" key="5">
    <source>
        <dbReference type="ARBA" id="ARBA00023136"/>
    </source>
</evidence>
<feature type="transmembrane region" description="Helical" evidence="6">
    <location>
        <begin position="89"/>
        <end position="114"/>
    </location>
</feature>
<protein>
    <submittedName>
        <fullName evidence="7">LPS biosynthesis protein WzxE</fullName>
    </submittedName>
</protein>
<dbReference type="InterPro" id="IPR002797">
    <property type="entry name" value="Polysacc_synth"/>
</dbReference>
<dbReference type="AlphaFoldDB" id="A0A2S9WQK6"/>
<evidence type="ECO:0000256" key="2">
    <source>
        <dbReference type="ARBA" id="ARBA00022475"/>
    </source>
</evidence>
<feature type="transmembrane region" description="Helical" evidence="6">
    <location>
        <begin position="229"/>
        <end position="251"/>
    </location>
</feature>
<reference evidence="7 8" key="1">
    <citation type="submission" date="2016-11" db="EMBL/GenBank/DDBJ databases">
        <title>Trade-off between light-utilization and light-protection in marine flavobacteria.</title>
        <authorList>
            <person name="Kumagai Y."/>
        </authorList>
    </citation>
    <scope>NUCLEOTIDE SEQUENCE [LARGE SCALE GENOMIC DNA]</scope>
    <source>
        <strain evidence="7 8">JCM 17109</strain>
    </source>
</reference>
<evidence type="ECO:0000256" key="4">
    <source>
        <dbReference type="ARBA" id="ARBA00022989"/>
    </source>
</evidence>
<evidence type="ECO:0000256" key="3">
    <source>
        <dbReference type="ARBA" id="ARBA00022692"/>
    </source>
</evidence>
<dbReference type="Proteomes" id="UP000239532">
    <property type="component" value="Unassembled WGS sequence"/>
</dbReference>
<keyword evidence="2" id="KW-1003">Cell membrane</keyword>
<evidence type="ECO:0000256" key="6">
    <source>
        <dbReference type="SAM" id="Phobius"/>
    </source>
</evidence>
<feature type="transmembrane region" description="Helical" evidence="6">
    <location>
        <begin position="59"/>
        <end position="77"/>
    </location>
</feature>
<feature type="transmembrane region" description="Helical" evidence="6">
    <location>
        <begin position="306"/>
        <end position="326"/>
    </location>
</feature>
<dbReference type="OrthoDB" id="9769862at2"/>
<evidence type="ECO:0000313" key="8">
    <source>
        <dbReference type="Proteomes" id="UP000239532"/>
    </source>
</evidence>
<feature type="transmembrane region" description="Helical" evidence="6">
    <location>
        <begin position="404"/>
        <end position="422"/>
    </location>
</feature>
<organism evidence="7 8">
    <name type="scientific">Nonlabens agnitus</name>
    <dbReference type="NCBI Taxonomy" id="870484"/>
    <lineage>
        <taxon>Bacteria</taxon>
        <taxon>Pseudomonadati</taxon>
        <taxon>Bacteroidota</taxon>
        <taxon>Flavobacteriia</taxon>
        <taxon>Flavobacteriales</taxon>
        <taxon>Flavobacteriaceae</taxon>
        <taxon>Nonlabens</taxon>
    </lineage>
</organism>
<keyword evidence="5 6" id="KW-0472">Membrane</keyword>
<dbReference type="EMBL" id="MQUC01000003">
    <property type="protein sequence ID" value="PRP65772.1"/>
    <property type="molecule type" value="Genomic_DNA"/>
</dbReference>
<dbReference type="Pfam" id="PF01943">
    <property type="entry name" value="Polysacc_synt"/>
    <property type="match status" value="1"/>
</dbReference>
<evidence type="ECO:0000256" key="1">
    <source>
        <dbReference type="ARBA" id="ARBA00004651"/>
    </source>
</evidence>
<comment type="subcellular location">
    <subcellularLocation>
        <location evidence="1">Cell membrane</location>
        <topology evidence="1">Multi-pass membrane protein</topology>
    </subcellularLocation>
</comment>
<name>A0A2S9WQK6_9FLAO</name>
<gene>
    <name evidence="7" type="ORF">BST86_01015</name>
</gene>
<keyword evidence="3 6" id="KW-0812">Transmembrane</keyword>
<feature type="transmembrane region" description="Helical" evidence="6">
    <location>
        <begin position="162"/>
        <end position="182"/>
    </location>
</feature>
<proteinExistence type="predicted"/>
<keyword evidence="8" id="KW-1185">Reference proteome</keyword>
<sequence length="429" mass="48413">MRQLLRYFNRNLLLKVAGFNSIHIVIRIATGAVMSWVVANFLGTTGMAVMGNFRNFFQGLQTFSVLGMENGLVRYAAQHKDNTQELKSIFSTAWIAALSASLFIGVTIFFSATFLDAYLIGLERSYAFIFRGLAITMPFYILFIVVSSILQGFEWYKTYVSVNIVINLIAFGTSVLLIYNYLLDGAMIAIVATPVLQCVIAVIIWWRLKKTFTLKTLLSSGFSQDKFKPLMSYSSMALISALLIPVTFIAIRQDVRGVLGDSTAGNWEGLQRISGYYMMFVTTLVSLYVLPNLSKDASYQNYRSTVFHFYKTILIPISLGLVAIYLSRDLIVSYLFSEEFTGMLPLFKWQLAGDFIKAITTVLAFRFIAVNDLKRYAIAEVVSLASFFIANYFLIRIYGSEGVVMAHLASYLIYLVVIVVMLRKELFHN</sequence>
<feature type="transmembrane region" description="Helical" evidence="6">
    <location>
        <begin position="12"/>
        <end position="39"/>
    </location>
</feature>
<accession>A0A2S9WQK6</accession>
<feature type="transmembrane region" description="Helical" evidence="6">
    <location>
        <begin position="346"/>
        <end position="369"/>
    </location>
</feature>
<keyword evidence="4 6" id="KW-1133">Transmembrane helix</keyword>
<dbReference type="InterPro" id="IPR044550">
    <property type="entry name" value="WzxE"/>
</dbReference>
<dbReference type="PANTHER" id="PTHR30250:SF30">
    <property type="entry name" value="LIPID III FLIPPASE"/>
    <property type="match status" value="1"/>
</dbReference>
<feature type="transmembrane region" description="Helical" evidence="6">
    <location>
        <begin position="376"/>
        <end position="398"/>
    </location>
</feature>
<feature type="transmembrane region" description="Helical" evidence="6">
    <location>
        <begin position="126"/>
        <end position="150"/>
    </location>
</feature>